<evidence type="ECO:0000256" key="3">
    <source>
        <dbReference type="ARBA" id="ARBA00022723"/>
    </source>
</evidence>
<evidence type="ECO:0000256" key="2">
    <source>
        <dbReference type="ARBA" id="ARBA00022714"/>
    </source>
</evidence>
<organism evidence="10 11">
    <name type="scientific">Thiomonas bhubaneswarensis</name>
    <dbReference type="NCBI Taxonomy" id="339866"/>
    <lineage>
        <taxon>Bacteria</taxon>
        <taxon>Pseudomonadati</taxon>
        <taxon>Pseudomonadota</taxon>
        <taxon>Betaproteobacteria</taxon>
        <taxon>Burkholderiales</taxon>
        <taxon>Thiomonas</taxon>
    </lineage>
</organism>
<sequence>MFVCICNNVTDGQIRQAMREHDLCSLREVREHLGVGAQCGRCARCARQVIAGELERRAQVELRHSVPIAVAA</sequence>
<keyword evidence="6" id="KW-0411">Iron-sulfur</keyword>
<dbReference type="OrthoDB" id="9815350at2"/>
<dbReference type="InterPro" id="IPR007419">
    <property type="entry name" value="BFD-like_2Fe2S-bd_dom"/>
</dbReference>
<dbReference type="Gene3D" id="1.10.10.1100">
    <property type="entry name" value="BFD-like [2Fe-2S]-binding domain"/>
    <property type="match status" value="1"/>
</dbReference>
<dbReference type="InterPro" id="IPR041854">
    <property type="entry name" value="BFD-like_2Fe2S-bd_dom_sf"/>
</dbReference>
<keyword evidence="4" id="KW-0249">Electron transport</keyword>
<dbReference type="Proteomes" id="UP000183649">
    <property type="component" value="Unassembled WGS sequence"/>
</dbReference>
<dbReference type="PANTHER" id="PTHR37424">
    <property type="entry name" value="BACTERIOFERRITIN-ASSOCIATED FERREDOXIN"/>
    <property type="match status" value="1"/>
</dbReference>
<feature type="domain" description="BFD-like [2Fe-2S]-binding" evidence="9">
    <location>
        <begin position="3"/>
        <end position="51"/>
    </location>
</feature>
<evidence type="ECO:0000256" key="4">
    <source>
        <dbReference type="ARBA" id="ARBA00022982"/>
    </source>
</evidence>
<dbReference type="Pfam" id="PF04324">
    <property type="entry name" value="Fer2_BFD"/>
    <property type="match status" value="1"/>
</dbReference>
<keyword evidence="2" id="KW-0001">2Fe-2S</keyword>
<keyword evidence="5" id="KW-0408">Iron</keyword>
<accession>A0A0K6HU55</accession>
<keyword evidence="3" id="KW-0479">Metal-binding</keyword>
<evidence type="ECO:0000313" key="10">
    <source>
        <dbReference type="EMBL" id="CUA94552.1"/>
    </source>
</evidence>
<dbReference type="GO" id="GO:0046872">
    <property type="term" value="F:metal ion binding"/>
    <property type="evidence" value="ECO:0007669"/>
    <property type="project" value="UniProtKB-KW"/>
</dbReference>
<keyword evidence="11" id="KW-1185">Reference proteome</keyword>
<dbReference type="GO" id="GO:0051537">
    <property type="term" value="F:2 iron, 2 sulfur cluster binding"/>
    <property type="evidence" value="ECO:0007669"/>
    <property type="project" value="UniProtKB-KW"/>
</dbReference>
<reference evidence="11" key="1">
    <citation type="submission" date="2015-08" db="EMBL/GenBank/DDBJ databases">
        <authorList>
            <person name="Varghese N."/>
        </authorList>
    </citation>
    <scope>NUCLEOTIDE SEQUENCE [LARGE SCALE GENOMIC DNA]</scope>
    <source>
        <strain evidence="11">DSM 18181</strain>
    </source>
</reference>
<protein>
    <recommendedName>
        <fullName evidence="7">Bacterioferritin-associated ferredoxin</fullName>
    </recommendedName>
</protein>
<name>A0A0K6HU55_9BURK</name>
<proteinExistence type="inferred from homology"/>
<dbReference type="EMBL" id="CYHF01000002">
    <property type="protein sequence ID" value="CUA94552.1"/>
    <property type="molecule type" value="Genomic_DNA"/>
</dbReference>
<dbReference type="InterPro" id="IPR052371">
    <property type="entry name" value="BFD-associated_ferredoxin"/>
</dbReference>
<keyword evidence="1" id="KW-0813">Transport</keyword>
<evidence type="ECO:0000259" key="9">
    <source>
        <dbReference type="Pfam" id="PF04324"/>
    </source>
</evidence>
<dbReference type="AlphaFoldDB" id="A0A0K6HU55"/>
<gene>
    <name evidence="10" type="ORF">Ga0061069_102129</name>
</gene>
<evidence type="ECO:0000256" key="1">
    <source>
        <dbReference type="ARBA" id="ARBA00022448"/>
    </source>
</evidence>
<comment type="similarity">
    <text evidence="8">Belongs to the Bfd family.</text>
</comment>
<evidence type="ECO:0000256" key="6">
    <source>
        <dbReference type="ARBA" id="ARBA00023014"/>
    </source>
</evidence>
<evidence type="ECO:0000313" key="11">
    <source>
        <dbReference type="Proteomes" id="UP000183649"/>
    </source>
</evidence>
<dbReference type="RefSeq" id="WP_055449597.1">
    <property type="nucleotide sequence ID" value="NZ_CYHF01000002.1"/>
</dbReference>
<dbReference type="PANTHER" id="PTHR37424:SF1">
    <property type="entry name" value="BACTERIOFERRITIN-ASSOCIATED FERREDOXIN"/>
    <property type="match status" value="1"/>
</dbReference>
<dbReference type="STRING" id="339866.GCA_001418255_00653"/>
<evidence type="ECO:0000256" key="8">
    <source>
        <dbReference type="ARBA" id="ARBA00046332"/>
    </source>
</evidence>
<evidence type="ECO:0000256" key="7">
    <source>
        <dbReference type="ARBA" id="ARBA00039386"/>
    </source>
</evidence>
<evidence type="ECO:0000256" key="5">
    <source>
        <dbReference type="ARBA" id="ARBA00023004"/>
    </source>
</evidence>